<dbReference type="OrthoDB" id="9808843at2"/>
<dbReference type="InterPro" id="IPR039420">
    <property type="entry name" value="WalR-like"/>
</dbReference>
<dbReference type="CDD" id="cd06170">
    <property type="entry name" value="LuxR_C_like"/>
    <property type="match status" value="1"/>
</dbReference>
<dbReference type="GO" id="GO:0003677">
    <property type="term" value="F:DNA binding"/>
    <property type="evidence" value="ECO:0007669"/>
    <property type="project" value="UniProtKB-KW"/>
</dbReference>
<dbReference type="InterPro" id="IPR000792">
    <property type="entry name" value="Tscrpt_reg_LuxR_C"/>
</dbReference>
<dbReference type="PRINTS" id="PR00038">
    <property type="entry name" value="HTHLUXR"/>
</dbReference>
<evidence type="ECO:0000259" key="7">
    <source>
        <dbReference type="PROSITE" id="PS50110"/>
    </source>
</evidence>
<dbReference type="Proteomes" id="UP000293638">
    <property type="component" value="Unassembled WGS sequence"/>
</dbReference>
<dbReference type="PROSITE" id="PS50110">
    <property type="entry name" value="RESPONSE_REGULATORY"/>
    <property type="match status" value="1"/>
</dbReference>
<dbReference type="CDD" id="cd17535">
    <property type="entry name" value="REC_NarL-like"/>
    <property type="match status" value="1"/>
</dbReference>
<gene>
    <name evidence="8" type="ORF">EV189_2514</name>
</gene>
<dbReference type="PROSITE" id="PS50043">
    <property type="entry name" value="HTH_LUXR_2"/>
    <property type="match status" value="1"/>
</dbReference>
<evidence type="ECO:0000313" key="9">
    <source>
        <dbReference type="Proteomes" id="UP000293638"/>
    </source>
</evidence>
<dbReference type="InterPro" id="IPR058245">
    <property type="entry name" value="NreC/VraR/RcsB-like_REC"/>
</dbReference>
<keyword evidence="4" id="KW-0804">Transcription</keyword>
<keyword evidence="3" id="KW-0238">DNA-binding</keyword>
<evidence type="ECO:0000256" key="2">
    <source>
        <dbReference type="ARBA" id="ARBA00023015"/>
    </source>
</evidence>
<dbReference type="SUPFAM" id="SSF52172">
    <property type="entry name" value="CheY-like"/>
    <property type="match status" value="1"/>
</dbReference>
<keyword evidence="1 5" id="KW-0597">Phosphoprotein</keyword>
<feature type="domain" description="Response regulatory" evidence="7">
    <location>
        <begin position="7"/>
        <end position="121"/>
    </location>
</feature>
<feature type="modified residue" description="4-aspartylphosphate" evidence="5">
    <location>
        <position position="57"/>
    </location>
</feature>
<dbReference type="GO" id="GO:0000160">
    <property type="term" value="P:phosphorelay signal transduction system"/>
    <property type="evidence" value="ECO:0007669"/>
    <property type="project" value="InterPro"/>
</dbReference>
<dbReference type="PANTHER" id="PTHR43214:SF24">
    <property type="entry name" value="TRANSCRIPTIONAL REGULATORY PROTEIN NARL-RELATED"/>
    <property type="match status" value="1"/>
</dbReference>
<evidence type="ECO:0000259" key="6">
    <source>
        <dbReference type="PROSITE" id="PS50043"/>
    </source>
</evidence>
<reference evidence="8 9" key="1">
    <citation type="submission" date="2019-02" db="EMBL/GenBank/DDBJ databases">
        <title>Genomic Encyclopedia of Type Strains, Phase IV (KMG-IV): sequencing the most valuable type-strain genomes for metagenomic binning, comparative biology and taxonomic classification.</title>
        <authorList>
            <person name="Goeker M."/>
        </authorList>
    </citation>
    <scope>NUCLEOTIDE SEQUENCE [LARGE SCALE GENOMIC DNA]</scope>
    <source>
        <strain evidence="8 9">DSM 45622</strain>
    </source>
</reference>
<dbReference type="PROSITE" id="PS00622">
    <property type="entry name" value="HTH_LUXR_1"/>
    <property type="match status" value="1"/>
</dbReference>
<dbReference type="AlphaFoldDB" id="A0A4Q7NPS2"/>
<feature type="domain" description="HTH luxR-type" evidence="6">
    <location>
        <begin position="140"/>
        <end position="205"/>
    </location>
</feature>
<evidence type="ECO:0000256" key="3">
    <source>
        <dbReference type="ARBA" id="ARBA00023125"/>
    </source>
</evidence>
<dbReference type="GO" id="GO:0006355">
    <property type="term" value="P:regulation of DNA-templated transcription"/>
    <property type="evidence" value="ECO:0007669"/>
    <property type="project" value="InterPro"/>
</dbReference>
<evidence type="ECO:0000256" key="1">
    <source>
        <dbReference type="ARBA" id="ARBA00022553"/>
    </source>
</evidence>
<evidence type="ECO:0000256" key="5">
    <source>
        <dbReference type="PROSITE-ProRule" id="PRU00169"/>
    </source>
</evidence>
<dbReference type="SMART" id="SM00421">
    <property type="entry name" value="HTH_LUXR"/>
    <property type="match status" value="1"/>
</dbReference>
<evidence type="ECO:0000313" key="8">
    <source>
        <dbReference type="EMBL" id="RZS87092.1"/>
    </source>
</evidence>
<protein>
    <submittedName>
        <fullName evidence="8">LuxR family two component transcriptional regulator</fullName>
    </submittedName>
</protein>
<keyword evidence="2" id="KW-0805">Transcription regulation</keyword>
<dbReference type="Pfam" id="PF00196">
    <property type="entry name" value="GerE"/>
    <property type="match status" value="1"/>
</dbReference>
<accession>A0A4Q7NPS2</accession>
<dbReference type="SUPFAM" id="SSF46894">
    <property type="entry name" value="C-terminal effector domain of the bipartite response regulators"/>
    <property type="match status" value="1"/>
</dbReference>
<dbReference type="Gene3D" id="3.40.50.2300">
    <property type="match status" value="1"/>
</dbReference>
<dbReference type="EMBL" id="SGXD01000003">
    <property type="protein sequence ID" value="RZS87092.1"/>
    <property type="molecule type" value="Genomic_DNA"/>
</dbReference>
<organism evidence="8 9">
    <name type="scientific">Motilibacter rhizosphaerae</name>
    <dbReference type="NCBI Taxonomy" id="598652"/>
    <lineage>
        <taxon>Bacteria</taxon>
        <taxon>Bacillati</taxon>
        <taxon>Actinomycetota</taxon>
        <taxon>Actinomycetes</taxon>
        <taxon>Motilibacterales</taxon>
        <taxon>Motilibacteraceae</taxon>
        <taxon>Motilibacter</taxon>
    </lineage>
</organism>
<evidence type="ECO:0000256" key="4">
    <source>
        <dbReference type="ARBA" id="ARBA00023163"/>
    </source>
</evidence>
<sequence>MSGPAVRVLVVDDHPVVRAGMVTLLTGDGVEVVGEAADGAAAVALAEQLHPDVVLMDLRMPVLDGAAATARIVAGGWSRVLVLTTYDTDGDILRAVEAGATGYLLKDAPQDELLAAIRAAARGETVLAPPVAQRLLTHVRSPARPSLSARELEVLQGVGRGLSNAEIGLALHIGEATVKTHLLRAFAKLEVADRTHAVTRAMELGLLDLTPPRRG</sequence>
<dbReference type="InterPro" id="IPR016032">
    <property type="entry name" value="Sig_transdc_resp-reg_C-effctor"/>
</dbReference>
<dbReference type="InterPro" id="IPR001789">
    <property type="entry name" value="Sig_transdc_resp-reg_receiver"/>
</dbReference>
<dbReference type="SMART" id="SM00448">
    <property type="entry name" value="REC"/>
    <property type="match status" value="1"/>
</dbReference>
<dbReference type="InterPro" id="IPR011006">
    <property type="entry name" value="CheY-like_superfamily"/>
</dbReference>
<comment type="caution">
    <text evidence="8">The sequence shown here is derived from an EMBL/GenBank/DDBJ whole genome shotgun (WGS) entry which is preliminary data.</text>
</comment>
<dbReference type="PANTHER" id="PTHR43214">
    <property type="entry name" value="TWO-COMPONENT RESPONSE REGULATOR"/>
    <property type="match status" value="1"/>
</dbReference>
<dbReference type="Pfam" id="PF00072">
    <property type="entry name" value="Response_reg"/>
    <property type="match status" value="1"/>
</dbReference>
<keyword evidence="9" id="KW-1185">Reference proteome</keyword>
<name>A0A4Q7NPS2_9ACTN</name>
<proteinExistence type="predicted"/>